<protein>
    <submittedName>
        <fullName evidence="5">Beta-galactosidase</fullName>
    </submittedName>
</protein>
<sequence length="540" mass="61180">MIEIRNRLLYINNSPFVVRGGELQNSSMSSAAHMRPIWKSLSDSNLNTVLGAVTWEQIEPEEGNFDFKELDACIRDARAAGLKLVLLWFGAFKNGMSSYAPSWVKSNPHRFPRVVVKRPDGKLRFTEVLSILSGDETKDADSIAFAKLMSHIRRIDEKHCTVIMVQCENEVGLLSDSIDRSSMAEEQFQSAVPEDLLNFLREDWNSLHPLFKEKFSKPSVTSNGGNWEQVFGESPFTNELFMAYHYAKYVDHVALSGRKEYNIPIYTNVWQNQYGKQGAAAGGGKPGEYPSGGAIGGVLDIWMRFAPTLDFISPDIYVNDYDERCQWYSHKNQPLFIPEQRRDEYGARRMWRAIGEYKAIGACPFGIDSLEYDTWKKHYKLLKEVEPLLIDAYKNDHPMTGFFFDEFNSKAPADVIHHNFPKYRVTIERSRVFGVPDVGYGIIINYSPDSFVLVGTGFQVTLTAADNQLQAGIAKVQEIYFENENLRTLRWMNGDETQSGACIMMPSEKIDYGDFPVAISIPAGSKMAIAHAYTIPSYEG</sequence>
<organism evidence="5 6">
    <name type="scientific">Sugiyamaella lignohabitans</name>
    <dbReference type="NCBI Taxonomy" id="796027"/>
    <lineage>
        <taxon>Eukaryota</taxon>
        <taxon>Fungi</taxon>
        <taxon>Dikarya</taxon>
        <taxon>Ascomycota</taxon>
        <taxon>Saccharomycotina</taxon>
        <taxon>Dipodascomycetes</taxon>
        <taxon>Dipodascales</taxon>
        <taxon>Trichomonascaceae</taxon>
        <taxon>Sugiyamaella</taxon>
    </lineage>
</organism>
<evidence type="ECO:0000313" key="5">
    <source>
        <dbReference type="EMBL" id="ANB11762.1"/>
    </source>
</evidence>
<dbReference type="GO" id="GO:0005975">
    <property type="term" value="P:carbohydrate metabolic process"/>
    <property type="evidence" value="ECO:0007669"/>
    <property type="project" value="InterPro"/>
</dbReference>
<dbReference type="InterPro" id="IPR017853">
    <property type="entry name" value="GH"/>
</dbReference>
<feature type="domain" description="DUF5597" evidence="4">
    <location>
        <begin position="376"/>
        <end position="501"/>
    </location>
</feature>
<dbReference type="Pfam" id="PF18120">
    <property type="entry name" value="DUF5597"/>
    <property type="match status" value="1"/>
</dbReference>
<name>A0A167CJ00_9ASCO</name>
<dbReference type="OrthoDB" id="1657402at2759"/>
<evidence type="ECO:0000256" key="2">
    <source>
        <dbReference type="ARBA" id="ARBA00023295"/>
    </source>
</evidence>
<dbReference type="AlphaFoldDB" id="A0A167CJ00"/>
<proteinExistence type="predicted"/>
<dbReference type="GO" id="GO:0004565">
    <property type="term" value="F:beta-galactosidase activity"/>
    <property type="evidence" value="ECO:0007669"/>
    <property type="project" value="InterPro"/>
</dbReference>
<dbReference type="SUPFAM" id="SSF51445">
    <property type="entry name" value="(Trans)glycosidases"/>
    <property type="match status" value="1"/>
</dbReference>
<dbReference type="KEGG" id="slb:AWJ20_4584"/>
<feature type="domain" description="Glycoside hydrolase family 42 N-terminal" evidence="3">
    <location>
        <begin position="40"/>
        <end position="191"/>
    </location>
</feature>
<keyword evidence="2" id="KW-0326">Glycosidase</keyword>
<keyword evidence="6" id="KW-1185">Reference proteome</keyword>
<dbReference type="Gene3D" id="2.60.220.20">
    <property type="entry name" value="putative beta-Galactosidase from caulobacter crescentus"/>
    <property type="match status" value="1"/>
</dbReference>
<dbReference type="Proteomes" id="UP000189580">
    <property type="component" value="Chromosome c"/>
</dbReference>
<evidence type="ECO:0000259" key="3">
    <source>
        <dbReference type="Pfam" id="PF02449"/>
    </source>
</evidence>
<dbReference type="InterPro" id="IPR040719">
    <property type="entry name" value="DUF5597"/>
</dbReference>
<evidence type="ECO:0000259" key="4">
    <source>
        <dbReference type="Pfam" id="PF18120"/>
    </source>
</evidence>
<dbReference type="EMBL" id="CP014500">
    <property type="protein sequence ID" value="ANB11762.1"/>
    <property type="molecule type" value="Genomic_DNA"/>
</dbReference>
<reference evidence="5 6" key="1">
    <citation type="submission" date="2016-02" db="EMBL/GenBank/DDBJ databases">
        <title>Complete genome sequence and transcriptome regulation of the pentose utilising yeast Sugiyamaella lignohabitans.</title>
        <authorList>
            <person name="Bellasio M."/>
            <person name="Peymann A."/>
            <person name="Valli M."/>
            <person name="Sipitzky M."/>
            <person name="Graf A."/>
            <person name="Sauer M."/>
            <person name="Marx H."/>
            <person name="Mattanovich D."/>
        </authorList>
    </citation>
    <scope>NUCLEOTIDE SEQUENCE [LARGE SCALE GENOMIC DNA]</scope>
    <source>
        <strain evidence="5 6">CBS 10342</strain>
    </source>
</reference>
<dbReference type="Pfam" id="PF02449">
    <property type="entry name" value="Glyco_hydro_42"/>
    <property type="match status" value="1"/>
</dbReference>
<evidence type="ECO:0000256" key="1">
    <source>
        <dbReference type="ARBA" id="ARBA00022801"/>
    </source>
</evidence>
<dbReference type="FunFam" id="3.20.20.80:FF:000135">
    <property type="entry name" value="Beta-galactosidase, putative, bgl35A"/>
    <property type="match status" value="1"/>
</dbReference>
<accession>A0A167CJ00</accession>
<dbReference type="InterPro" id="IPR013529">
    <property type="entry name" value="Glyco_hydro_42_N"/>
</dbReference>
<dbReference type="RefSeq" id="XP_018734239.1">
    <property type="nucleotide sequence ID" value="XM_018881664.1"/>
</dbReference>
<dbReference type="GeneID" id="30036732"/>
<gene>
    <name evidence="5" type="ORF">AWJ20_4584</name>
</gene>
<evidence type="ECO:0000313" key="6">
    <source>
        <dbReference type="Proteomes" id="UP000189580"/>
    </source>
</evidence>
<dbReference type="Gene3D" id="3.20.20.80">
    <property type="entry name" value="Glycosidases"/>
    <property type="match status" value="1"/>
</dbReference>
<keyword evidence="1" id="KW-0378">Hydrolase</keyword>
<dbReference type="GO" id="GO:0009341">
    <property type="term" value="C:beta-galactosidase complex"/>
    <property type="evidence" value="ECO:0007669"/>
    <property type="project" value="InterPro"/>
</dbReference>